<dbReference type="AlphaFoldDB" id="A0A2D4PJV8"/>
<name>A0A2D4PJV8_MICSU</name>
<organism evidence="1">
    <name type="scientific">Micrurus surinamensis</name>
    <name type="common">Surinam coral snake</name>
    <dbReference type="NCBI Taxonomy" id="129470"/>
    <lineage>
        <taxon>Eukaryota</taxon>
        <taxon>Metazoa</taxon>
        <taxon>Chordata</taxon>
        <taxon>Craniata</taxon>
        <taxon>Vertebrata</taxon>
        <taxon>Euteleostomi</taxon>
        <taxon>Lepidosauria</taxon>
        <taxon>Squamata</taxon>
        <taxon>Bifurcata</taxon>
        <taxon>Unidentata</taxon>
        <taxon>Episquamata</taxon>
        <taxon>Toxicofera</taxon>
        <taxon>Serpentes</taxon>
        <taxon>Colubroidea</taxon>
        <taxon>Elapidae</taxon>
        <taxon>Elapinae</taxon>
        <taxon>Micrurus</taxon>
    </lineage>
</organism>
<evidence type="ECO:0000313" key="1">
    <source>
        <dbReference type="EMBL" id="LAB57549.1"/>
    </source>
</evidence>
<dbReference type="EMBL" id="IACN01068884">
    <property type="protein sequence ID" value="LAB57549.1"/>
    <property type="molecule type" value="Transcribed_RNA"/>
</dbReference>
<sequence length="101" mass="12081">MGRIKKRKVKHPSHNYKGQPYVKKENLYLNKVCLFKFIFEQNLYLNKESLLHTIKSCQKWKKAENKINAEEERCTKPNHTELLFFKDTQSSTFSLLVFSVK</sequence>
<reference evidence="1" key="1">
    <citation type="submission" date="2017-07" db="EMBL/GenBank/DDBJ databases">
        <authorList>
            <person name="Mikheyev A."/>
            <person name="Grau M."/>
        </authorList>
    </citation>
    <scope>NUCLEOTIDE SEQUENCE</scope>
    <source>
        <tissue evidence="1">Venom_gland</tissue>
    </source>
</reference>
<proteinExistence type="predicted"/>
<protein>
    <submittedName>
        <fullName evidence="1">Uncharacterized protein</fullName>
    </submittedName>
</protein>
<reference evidence="1" key="2">
    <citation type="submission" date="2017-11" db="EMBL/GenBank/DDBJ databases">
        <title>Coralsnake Venomics: Analyses of Venom Gland Transcriptomes and Proteomes of Six Brazilian Taxa.</title>
        <authorList>
            <person name="Aird S.D."/>
            <person name="Jorge da Silva N."/>
            <person name="Qiu L."/>
            <person name="Villar-Briones A."/>
            <person name="Aparecida-Saddi V."/>
            <person name="Campos-Telles M.P."/>
            <person name="Grau M."/>
            <person name="Mikheyev A.S."/>
        </authorList>
    </citation>
    <scope>NUCLEOTIDE SEQUENCE</scope>
    <source>
        <tissue evidence="1">Venom_gland</tissue>
    </source>
</reference>
<accession>A0A2D4PJV8</accession>